<dbReference type="FunFam" id="3.50.50.60:FF:000276">
    <property type="entry name" value="Protoporphyrinogen oxidase"/>
    <property type="match status" value="1"/>
</dbReference>
<dbReference type="PANTHER" id="PTHR42923">
    <property type="entry name" value="PROTOPORPHYRINOGEN OXIDASE"/>
    <property type="match status" value="1"/>
</dbReference>
<comment type="similarity">
    <text evidence="3 13">Belongs to the protoporphyrinogen/coproporphyrinogen oxidase family. Protoporphyrinogen oxidase subfamily.</text>
</comment>
<dbReference type="GO" id="GO:0005743">
    <property type="term" value="C:mitochondrial inner membrane"/>
    <property type="evidence" value="ECO:0000318"/>
    <property type="project" value="GO_Central"/>
</dbReference>
<keyword evidence="7 13" id="KW-0560">Oxidoreductase</keyword>
<evidence type="ECO:0000256" key="8">
    <source>
        <dbReference type="ARBA" id="ARBA00023128"/>
    </source>
</evidence>
<dbReference type="UniPathway" id="UPA00251">
    <property type="reaction ID" value="UER00324"/>
</dbReference>
<proteinExistence type="inferred from homology"/>
<dbReference type="NCBIfam" id="TIGR00562">
    <property type="entry name" value="proto_IX_ox"/>
    <property type="match status" value="1"/>
</dbReference>
<dbReference type="KEGG" id="ago:AGOS_AAR021W"/>
<dbReference type="SUPFAM" id="SSF54373">
    <property type="entry name" value="FAD-linked reductases, C-terminal domain"/>
    <property type="match status" value="1"/>
</dbReference>
<name>Q75EQ8_EREGS</name>
<evidence type="ECO:0000256" key="13">
    <source>
        <dbReference type="RuleBase" id="RU367069"/>
    </source>
</evidence>
<dbReference type="Proteomes" id="UP000000591">
    <property type="component" value="Chromosome I"/>
</dbReference>
<dbReference type="Pfam" id="PF13450">
    <property type="entry name" value="NAD_binding_8"/>
    <property type="match status" value="1"/>
</dbReference>
<evidence type="ECO:0000256" key="4">
    <source>
        <dbReference type="ARBA" id="ARBA00012867"/>
    </source>
</evidence>
<comment type="pathway">
    <text evidence="2 13">Porphyrin-containing compound metabolism; protoporphyrin-IX biosynthesis; protoporphyrin-IX from protoporphyrinogen-IX: step 1/1.</text>
</comment>
<comment type="subcellular location">
    <subcellularLocation>
        <location evidence="13">Mitochondrion inner membrane</location>
    </subcellularLocation>
</comment>
<keyword evidence="5 13" id="KW-0285">Flavoprotein</keyword>
<dbReference type="InterPro" id="IPR004572">
    <property type="entry name" value="Protoporphyrinogen_oxidase"/>
</dbReference>
<dbReference type="RefSeq" id="NP_982562.2">
    <property type="nucleotide sequence ID" value="NM_207915.2"/>
</dbReference>
<dbReference type="EMBL" id="AE016814">
    <property type="protein sequence ID" value="AAS50386.2"/>
    <property type="molecule type" value="Genomic_DNA"/>
</dbReference>
<evidence type="ECO:0000313" key="14">
    <source>
        <dbReference type="EMBL" id="AAS50386.2"/>
    </source>
</evidence>
<keyword evidence="10 13" id="KW-0627">Porphyrin biosynthesis</keyword>
<protein>
    <recommendedName>
        <fullName evidence="11 13">Protoporphyrinogen oxidase</fullName>
        <ecNumber evidence="4 13">1.3.3.4</ecNumber>
    </recommendedName>
</protein>
<sequence>MPVPASVLQAGSKVLVVGGGIGGLSYAYFLSRLRPDIKVKLLETRQNCRGSIVSKPTSLPDGSVVNLEKGPRTLRGVSDSAVIIMDLVRQLGESQSIYGIAKDSPANRKFLLDHKGELLQLPNSWKTFRKFMQNPLSDGLVRGILGEPFRRTRPESSADESAFDLFVRRFGNAQVPNNLLSSLFHGIYGDDIQLLSAQRIARRFYEMEQEHSSFIRAGISGIFKKPALSLSLDKYQETFGRDKEELLQLKKTLSQFPILGFKGGMEFLPRLILKELSGMPNVEICTGKLVSAVSPAKDGKIEVVAKDGTRYTGIDHVRLAVSPMSIKRMLSEQSISSHLERASANTIAVVNFYLPKKDVIADYHSFGYLAPISIPNPHKLLGVIFDSVVERSYTPLFAPSTDRFAQGQYTKMTAMMGGHYFSQQDLQNPPSEDGIIQNIKNVFKRHLHISEADLAAAHWSVTLAKNCIPHFHVGYNQWETVLRGKIQSEYGHRISLGGMAFSSGPGVPDVFMNGFLDAVSMAK</sequence>
<dbReference type="InterPro" id="IPR036188">
    <property type="entry name" value="FAD/NAD-bd_sf"/>
</dbReference>
<dbReference type="FunCoup" id="Q75EQ8">
    <property type="interactions" value="522"/>
</dbReference>
<dbReference type="AlphaFoldDB" id="Q75EQ8"/>
<evidence type="ECO:0000256" key="12">
    <source>
        <dbReference type="ARBA" id="ARBA00047554"/>
    </source>
</evidence>
<dbReference type="STRING" id="284811.Q75EQ8"/>
<dbReference type="OMA" id="EHNQAVQ"/>
<dbReference type="GO" id="GO:0006782">
    <property type="term" value="P:protoporphyrinogen IX biosynthetic process"/>
    <property type="evidence" value="ECO:0007669"/>
    <property type="project" value="UniProtKB-UniRule"/>
</dbReference>
<evidence type="ECO:0000256" key="11">
    <source>
        <dbReference type="ARBA" id="ARBA00044160"/>
    </source>
</evidence>
<reference evidence="15" key="2">
    <citation type="journal article" date="2013" name="G3 (Bethesda)">
        <title>Genomes of Ashbya fungi isolated from insects reveal four mating-type loci, numerous translocations, lack of transposons, and distinct gene duplications.</title>
        <authorList>
            <person name="Dietrich F.S."/>
            <person name="Voegeli S."/>
            <person name="Kuo S."/>
            <person name="Philippsen P."/>
        </authorList>
    </citation>
    <scope>GENOME REANNOTATION</scope>
    <source>
        <strain evidence="15">ATCC 10895 / CBS 109.51 / FGSC 9923 / NRRL Y-1056</strain>
    </source>
</reference>
<dbReference type="eggNOG" id="KOG1276">
    <property type="taxonomic scope" value="Eukaryota"/>
</dbReference>
<keyword evidence="8" id="KW-0496">Mitochondrion</keyword>
<evidence type="ECO:0000256" key="6">
    <source>
        <dbReference type="ARBA" id="ARBA00022827"/>
    </source>
</evidence>
<dbReference type="SUPFAM" id="SSF51905">
    <property type="entry name" value="FAD/NAD(P)-binding domain"/>
    <property type="match status" value="1"/>
</dbReference>
<dbReference type="Gene3D" id="3.50.50.60">
    <property type="entry name" value="FAD/NAD(P)-binding domain"/>
    <property type="match status" value="1"/>
</dbReference>
<evidence type="ECO:0000256" key="10">
    <source>
        <dbReference type="ARBA" id="ARBA00023244"/>
    </source>
</evidence>
<keyword evidence="6 13" id="KW-0274">FAD</keyword>
<dbReference type="InParanoid" id="Q75EQ8"/>
<evidence type="ECO:0000256" key="7">
    <source>
        <dbReference type="ARBA" id="ARBA00023002"/>
    </source>
</evidence>
<dbReference type="GeneID" id="4618485"/>
<comment type="function">
    <text evidence="1 13">Catalyzes the 6-electron oxidation of protoporphyrinogen-IX to form protoporphyrin-IX.</text>
</comment>
<organism evidence="14 15">
    <name type="scientific">Eremothecium gossypii (strain ATCC 10895 / CBS 109.51 / FGSC 9923 / NRRL Y-1056)</name>
    <name type="common">Yeast</name>
    <name type="synonym">Ashbya gossypii</name>
    <dbReference type="NCBI Taxonomy" id="284811"/>
    <lineage>
        <taxon>Eukaryota</taxon>
        <taxon>Fungi</taxon>
        <taxon>Dikarya</taxon>
        <taxon>Ascomycota</taxon>
        <taxon>Saccharomycotina</taxon>
        <taxon>Saccharomycetes</taxon>
        <taxon>Saccharomycetales</taxon>
        <taxon>Saccharomycetaceae</taxon>
        <taxon>Eremothecium</taxon>
    </lineage>
</organism>
<dbReference type="GO" id="GO:0004729">
    <property type="term" value="F:oxygen-dependent protoporphyrinogen oxidase activity"/>
    <property type="evidence" value="ECO:0000318"/>
    <property type="project" value="GO_Central"/>
</dbReference>
<comment type="catalytic activity">
    <reaction evidence="12 13">
        <text>protoporphyrinogen IX + 3 O2 = protoporphyrin IX + 3 H2O2</text>
        <dbReference type="Rhea" id="RHEA:25576"/>
        <dbReference type="ChEBI" id="CHEBI:15379"/>
        <dbReference type="ChEBI" id="CHEBI:16240"/>
        <dbReference type="ChEBI" id="CHEBI:57306"/>
        <dbReference type="ChEBI" id="CHEBI:57307"/>
        <dbReference type="EC" id="1.3.3.4"/>
    </reaction>
</comment>
<evidence type="ECO:0000313" key="15">
    <source>
        <dbReference type="Proteomes" id="UP000000591"/>
    </source>
</evidence>
<dbReference type="PANTHER" id="PTHR42923:SF3">
    <property type="entry name" value="PROTOPORPHYRINOGEN OXIDASE"/>
    <property type="match status" value="1"/>
</dbReference>
<evidence type="ECO:0000256" key="5">
    <source>
        <dbReference type="ARBA" id="ARBA00022630"/>
    </source>
</evidence>
<dbReference type="HOGENOM" id="CLU_009629_1_2_1"/>
<keyword evidence="15" id="KW-1185">Reference proteome</keyword>
<evidence type="ECO:0000256" key="9">
    <source>
        <dbReference type="ARBA" id="ARBA00023133"/>
    </source>
</evidence>
<keyword evidence="9 13" id="KW-0350">Heme biosynthesis</keyword>
<dbReference type="EC" id="1.3.3.4" evidence="4 13"/>
<comment type="cofactor">
    <cofactor evidence="13">
        <name>FAD</name>
        <dbReference type="ChEBI" id="CHEBI:57692"/>
    </cofactor>
    <text evidence="13">Binds 1 FAD per subunit.</text>
</comment>
<evidence type="ECO:0000256" key="1">
    <source>
        <dbReference type="ARBA" id="ARBA00002600"/>
    </source>
</evidence>
<accession>Q75EQ8</accession>
<dbReference type="InterPro" id="IPR050464">
    <property type="entry name" value="Zeta_carotene_desat/Oxidored"/>
</dbReference>
<evidence type="ECO:0000256" key="2">
    <source>
        <dbReference type="ARBA" id="ARBA00005073"/>
    </source>
</evidence>
<reference evidence="14 15" key="1">
    <citation type="journal article" date="2004" name="Science">
        <title>The Ashbya gossypii genome as a tool for mapping the ancient Saccharomyces cerevisiae genome.</title>
        <authorList>
            <person name="Dietrich F.S."/>
            <person name="Voegeli S."/>
            <person name="Brachat S."/>
            <person name="Lerch A."/>
            <person name="Gates K."/>
            <person name="Steiner S."/>
            <person name="Mohr C."/>
            <person name="Pohlmann R."/>
            <person name="Luedi P."/>
            <person name="Choi S."/>
            <person name="Wing R.A."/>
            <person name="Flavier A."/>
            <person name="Gaffney T.D."/>
            <person name="Philippsen P."/>
        </authorList>
    </citation>
    <scope>NUCLEOTIDE SEQUENCE [LARGE SCALE GENOMIC DNA]</scope>
    <source>
        <strain evidence="15">ATCC 10895 / CBS 109.51 / FGSC 9923 / NRRL Y-1056</strain>
    </source>
</reference>
<gene>
    <name evidence="14" type="ORF">AGOS_AAR021W</name>
</gene>
<evidence type="ECO:0000256" key="3">
    <source>
        <dbReference type="ARBA" id="ARBA00010551"/>
    </source>
</evidence>
<dbReference type="OrthoDB" id="438553at2759"/>